<evidence type="ECO:0000256" key="5">
    <source>
        <dbReference type="ARBA" id="ARBA00037245"/>
    </source>
</evidence>
<feature type="compositionally biased region" description="Polar residues" evidence="7">
    <location>
        <begin position="50"/>
        <end position="73"/>
    </location>
</feature>
<feature type="region of interest" description="Disordered" evidence="7">
    <location>
        <begin position="39"/>
        <end position="114"/>
    </location>
</feature>
<evidence type="ECO:0000256" key="6">
    <source>
        <dbReference type="ARBA" id="ARBA00038096"/>
    </source>
</evidence>
<gene>
    <name evidence="8" type="ORF">AMECASPLE_036120</name>
</gene>
<evidence type="ECO:0000256" key="7">
    <source>
        <dbReference type="SAM" id="MobiDB-lite"/>
    </source>
</evidence>
<reference evidence="8 9" key="1">
    <citation type="submission" date="2021-06" db="EMBL/GenBank/DDBJ databases">
        <authorList>
            <person name="Palmer J.M."/>
        </authorList>
    </citation>
    <scope>NUCLEOTIDE SEQUENCE [LARGE SCALE GENOMIC DNA]</scope>
    <source>
        <strain evidence="8 9">AS_MEX2019</strain>
        <tissue evidence="8">Muscle</tissue>
    </source>
</reference>
<comment type="caution">
    <text evidence="8">The sequence shown here is derived from an EMBL/GenBank/DDBJ whole genome shotgun (WGS) entry which is preliminary data.</text>
</comment>
<dbReference type="InterPro" id="IPR026092">
    <property type="entry name" value="RAI2/SOBP"/>
</dbReference>
<evidence type="ECO:0000313" key="9">
    <source>
        <dbReference type="Proteomes" id="UP001469553"/>
    </source>
</evidence>
<proteinExistence type="inferred from homology"/>
<evidence type="ECO:0008006" key="10">
    <source>
        <dbReference type="Google" id="ProtNLM"/>
    </source>
</evidence>
<name>A0ABV0Y7E2_9TELE</name>
<keyword evidence="2" id="KW-0677">Repeat</keyword>
<feature type="compositionally biased region" description="Low complexity" evidence="7">
    <location>
        <begin position="75"/>
        <end position="87"/>
    </location>
</feature>
<evidence type="ECO:0000256" key="2">
    <source>
        <dbReference type="ARBA" id="ARBA00022737"/>
    </source>
</evidence>
<dbReference type="EMBL" id="JAHRIP010024417">
    <property type="protein sequence ID" value="MEQ2289723.1"/>
    <property type="molecule type" value="Genomic_DNA"/>
</dbReference>
<keyword evidence="1" id="KW-0479">Metal-binding</keyword>
<evidence type="ECO:0000256" key="4">
    <source>
        <dbReference type="ARBA" id="ARBA00022833"/>
    </source>
</evidence>
<keyword evidence="3" id="KW-0863">Zinc-finger</keyword>
<comment type="similarity">
    <text evidence="6">Belongs to the SOBP family.</text>
</comment>
<organism evidence="8 9">
    <name type="scientific">Ameca splendens</name>
    <dbReference type="NCBI Taxonomy" id="208324"/>
    <lineage>
        <taxon>Eukaryota</taxon>
        <taxon>Metazoa</taxon>
        <taxon>Chordata</taxon>
        <taxon>Craniata</taxon>
        <taxon>Vertebrata</taxon>
        <taxon>Euteleostomi</taxon>
        <taxon>Actinopterygii</taxon>
        <taxon>Neopterygii</taxon>
        <taxon>Teleostei</taxon>
        <taxon>Neoteleostei</taxon>
        <taxon>Acanthomorphata</taxon>
        <taxon>Ovalentaria</taxon>
        <taxon>Atherinomorphae</taxon>
        <taxon>Cyprinodontiformes</taxon>
        <taxon>Goodeidae</taxon>
        <taxon>Ameca</taxon>
    </lineage>
</organism>
<dbReference type="PANTHER" id="PTHR23186">
    <property type="entry name" value="RETINOIC ACID-INDUCED PROTEIN 2"/>
    <property type="match status" value="1"/>
</dbReference>
<evidence type="ECO:0000256" key="1">
    <source>
        <dbReference type="ARBA" id="ARBA00022723"/>
    </source>
</evidence>
<evidence type="ECO:0000313" key="8">
    <source>
        <dbReference type="EMBL" id="MEQ2289723.1"/>
    </source>
</evidence>
<accession>A0ABV0Y7E2</accession>
<sequence length="114" mass="12214">SFAENTMNELLGWYGYDKVELRDGDNLEIGEMPQHISVLKENSLPKIPGSTESSEVSPDRANSSLSLPNSRNGVTEPSSTPSTSTPSTKDHGNMPIVVPMIPPPLIKPPAGIDT</sequence>
<dbReference type="Proteomes" id="UP001469553">
    <property type="component" value="Unassembled WGS sequence"/>
</dbReference>
<feature type="non-terminal residue" evidence="8">
    <location>
        <position position="1"/>
    </location>
</feature>
<keyword evidence="9" id="KW-1185">Reference proteome</keyword>
<comment type="function">
    <text evidence="5">Implicated in development of the cochlea.</text>
</comment>
<protein>
    <recommendedName>
        <fullName evidence="10">Sine oculis binding protein homolog</fullName>
    </recommendedName>
</protein>
<evidence type="ECO:0000256" key="3">
    <source>
        <dbReference type="ARBA" id="ARBA00022771"/>
    </source>
</evidence>
<keyword evidence="4" id="KW-0862">Zinc</keyword>
<dbReference type="PANTHER" id="PTHR23186:SF2">
    <property type="entry name" value="SINE OCULIS-BINDING PROTEIN HOMOLOG"/>
    <property type="match status" value="1"/>
</dbReference>